<keyword evidence="1 2" id="KW-0238">DNA-binding</keyword>
<protein>
    <recommendedName>
        <fullName evidence="3">HTH tetR-type domain-containing protein</fullName>
    </recommendedName>
</protein>
<evidence type="ECO:0000313" key="4">
    <source>
        <dbReference type="EMBL" id="RAZ77829.1"/>
    </source>
</evidence>
<keyword evidence="5" id="KW-1185">Reference proteome</keyword>
<feature type="DNA-binding region" description="H-T-H motif" evidence="2">
    <location>
        <begin position="32"/>
        <end position="51"/>
    </location>
</feature>
<dbReference type="SUPFAM" id="SSF46689">
    <property type="entry name" value="Homeodomain-like"/>
    <property type="match status" value="1"/>
</dbReference>
<dbReference type="EMBL" id="QLZR01000003">
    <property type="protein sequence ID" value="RAZ77829.1"/>
    <property type="molecule type" value="Genomic_DNA"/>
</dbReference>
<dbReference type="AlphaFoldDB" id="A0A365KXJ0"/>
<accession>A0A365KXJ0</accession>
<comment type="caution">
    <text evidence="4">The sequence shown here is derived from an EMBL/GenBank/DDBJ whole genome shotgun (WGS) entry which is preliminary data.</text>
</comment>
<dbReference type="InterPro" id="IPR009057">
    <property type="entry name" value="Homeodomain-like_sf"/>
</dbReference>
<evidence type="ECO:0000313" key="5">
    <source>
        <dbReference type="Proteomes" id="UP000251002"/>
    </source>
</evidence>
<name>A0A365KXJ0_9BACL</name>
<dbReference type="InterPro" id="IPR050624">
    <property type="entry name" value="HTH-type_Tx_Regulator"/>
</dbReference>
<dbReference type="PROSITE" id="PS50977">
    <property type="entry name" value="HTH_TETR_2"/>
    <property type="match status" value="1"/>
</dbReference>
<dbReference type="GO" id="GO:0003677">
    <property type="term" value="F:DNA binding"/>
    <property type="evidence" value="ECO:0007669"/>
    <property type="project" value="UniProtKB-UniRule"/>
</dbReference>
<gene>
    <name evidence="4" type="ORF">DP120_10135</name>
</gene>
<feature type="domain" description="HTH tetR-type" evidence="3">
    <location>
        <begin position="9"/>
        <end position="69"/>
    </location>
</feature>
<evidence type="ECO:0000256" key="1">
    <source>
        <dbReference type="ARBA" id="ARBA00023125"/>
    </source>
</evidence>
<dbReference type="Pfam" id="PF00440">
    <property type="entry name" value="TetR_N"/>
    <property type="match status" value="1"/>
</dbReference>
<dbReference type="Gene3D" id="1.10.357.10">
    <property type="entry name" value="Tetracycline Repressor, domain 2"/>
    <property type="match status" value="1"/>
</dbReference>
<dbReference type="InterPro" id="IPR001647">
    <property type="entry name" value="HTH_TetR"/>
</dbReference>
<dbReference type="PANTHER" id="PTHR43479">
    <property type="entry name" value="ACREF/ENVCD OPERON REPRESSOR-RELATED"/>
    <property type="match status" value="1"/>
</dbReference>
<sequence length="180" mass="20970">MSIKEPQMKSAKETIIESLLQLLANRNFDAVSVKDIVQQAEISRSTFYLHFTDKYQLMDEVRKSLNDQFLRFYTETSAVSPVTYQICQHIFFYRSFYSHEFSNAVAIHHLSNELAVRLHEVFNDQDYAIFASYGTIGYLCAWVEDDFRSSPGEAAEKLMKIGFTDWTESISFTRGEIRQK</sequence>
<evidence type="ECO:0000256" key="2">
    <source>
        <dbReference type="PROSITE-ProRule" id="PRU00335"/>
    </source>
</evidence>
<evidence type="ECO:0000259" key="3">
    <source>
        <dbReference type="PROSITE" id="PS50977"/>
    </source>
</evidence>
<reference evidence="4 5" key="1">
    <citation type="submission" date="2018-06" db="EMBL/GenBank/DDBJ databases">
        <title>The draft genome sequences of strains SCU63 and S1.</title>
        <authorList>
            <person name="Gan L."/>
        </authorList>
    </citation>
    <scope>NUCLEOTIDE SEQUENCE [LARGE SCALE GENOMIC DNA]</scope>
    <source>
        <strain evidence="4 5">SCU63</strain>
    </source>
</reference>
<dbReference type="Proteomes" id="UP000251002">
    <property type="component" value="Unassembled WGS sequence"/>
</dbReference>
<organism evidence="4 5">
    <name type="scientific">Planococcus halotolerans</name>
    <dbReference type="NCBI Taxonomy" id="2233542"/>
    <lineage>
        <taxon>Bacteria</taxon>
        <taxon>Bacillati</taxon>
        <taxon>Bacillota</taxon>
        <taxon>Bacilli</taxon>
        <taxon>Bacillales</taxon>
        <taxon>Caryophanaceae</taxon>
        <taxon>Planococcus</taxon>
    </lineage>
</organism>
<dbReference type="PANTHER" id="PTHR43479:SF7">
    <property type="entry name" value="TETR-FAMILY TRANSCRIPTIONAL REGULATOR"/>
    <property type="match status" value="1"/>
</dbReference>
<dbReference type="PRINTS" id="PR00455">
    <property type="entry name" value="HTHTETR"/>
</dbReference>
<proteinExistence type="predicted"/>